<keyword evidence="3" id="KW-0238">DNA-binding</keyword>
<dbReference type="OrthoDB" id="443345at2"/>
<comment type="caution">
    <text evidence="6">The sequence shown here is derived from an EMBL/GenBank/DDBJ whole genome shotgun (WGS) entry which is preliminary data.</text>
</comment>
<dbReference type="InterPro" id="IPR010095">
    <property type="entry name" value="Cas12f1-like_TNB"/>
</dbReference>
<dbReference type="Proteomes" id="UP000076925">
    <property type="component" value="Unassembled WGS sequence"/>
</dbReference>
<keyword evidence="2" id="KW-0815">Transposition</keyword>
<evidence type="ECO:0000256" key="3">
    <source>
        <dbReference type="ARBA" id="ARBA00023125"/>
    </source>
</evidence>
<evidence type="ECO:0000256" key="1">
    <source>
        <dbReference type="ARBA" id="ARBA00008761"/>
    </source>
</evidence>
<name>A0A139WYP7_9CYAN</name>
<keyword evidence="4" id="KW-0233">DNA recombination</keyword>
<dbReference type="GO" id="GO:0006310">
    <property type="term" value="P:DNA recombination"/>
    <property type="evidence" value="ECO:0007669"/>
    <property type="project" value="UniProtKB-KW"/>
</dbReference>
<dbReference type="InterPro" id="IPR001959">
    <property type="entry name" value="Transposase"/>
</dbReference>
<dbReference type="NCBIfam" id="TIGR01766">
    <property type="entry name" value="IS200/IS605 family accessory protein TnpB-like domain"/>
    <property type="match status" value="1"/>
</dbReference>
<dbReference type="AlphaFoldDB" id="A0A139WYP7"/>
<sequence>MAFLVHQGHAANSLINSAHYEIRQRHYAECPRVEFFDKDDFYRTSLKIKTVKDAGYATLCALMKDNPHYQQLGGQCAQQTLKSVAEQYVSYNGLLSSWAKGEVSKPSMPTYRKSGGLSGFTYPVQAVTLDIETGMCRIPISRELNAFVKDELGLKEIWINGAIGFNPSQLVEVRILPRNNNWYAEYVYQSGNDGAICSLDLDCKSAIGIDPGTARNWLTCVTTEGKSFIIDVHKIKASNQWYNKQVATIKEGKPQGFWNDELARITEKRNCQMRDAVNKAARFIINYCLNYKIGNVVFGWNTRHKDGSDMGKRNNQNHVQIPTAKLKERIQQLCEENGIQFHETEESYTSKSSFLDNDVLPKYGEKPKEWKPSGIRNGRIYKTANGAIVNADAQAAANILKKVAIQLGFSLVKIVREVLTLPKRYDLFRNLKNSYRKRSCYGRLLVPVATTA</sequence>
<dbReference type="Pfam" id="PF01385">
    <property type="entry name" value="OrfB_IS605"/>
    <property type="match status" value="1"/>
</dbReference>
<gene>
    <name evidence="6" type="ORF">WA1_39455</name>
</gene>
<evidence type="ECO:0000256" key="4">
    <source>
        <dbReference type="ARBA" id="ARBA00023172"/>
    </source>
</evidence>
<proteinExistence type="inferred from homology"/>
<comment type="similarity">
    <text evidence="1">In the C-terminal section; belongs to the transposase 35 family.</text>
</comment>
<dbReference type="NCBIfam" id="NF040570">
    <property type="entry name" value="guided_TnpB"/>
    <property type="match status" value="1"/>
</dbReference>
<dbReference type="EMBL" id="ANNX02000046">
    <property type="protein sequence ID" value="KYC37550.1"/>
    <property type="molecule type" value="Genomic_DNA"/>
</dbReference>
<evidence type="ECO:0000259" key="5">
    <source>
        <dbReference type="Pfam" id="PF01385"/>
    </source>
</evidence>
<protein>
    <submittedName>
        <fullName evidence="6">Transposase</fullName>
    </submittedName>
</protein>
<accession>A0A139WYP7</accession>
<dbReference type="GO" id="GO:0003677">
    <property type="term" value="F:DNA binding"/>
    <property type="evidence" value="ECO:0007669"/>
    <property type="project" value="UniProtKB-KW"/>
</dbReference>
<keyword evidence="7" id="KW-1185">Reference proteome</keyword>
<dbReference type="STRING" id="128403.WA1_39455"/>
<evidence type="ECO:0000313" key="6">
    <source>
        <dbReference type="EMBL" id="KYC37550.1"/>
    </source>
</evidence>
<dbReference type="GO" id="GO:0032196">
    <property type="term" value="P:transposition"/>
    <property type="evidence" value="ECO:0007669"/>
    <property type="project" value="UniProtKB-KW"/>
</dbReference>
<reference evidence="6 7" key="1">
    <citation type="journal article" date="2013" name="Genome Biol. Evol.">
        <title>Genomes of Stigonematalean cyanobacteria (subsection V) and the evolution of oxygenic photosynthesis from prokaryotes to plastids.</title>
        <authorList>
            <person name="Dagan T."/>
            <person name="Roettger M."/>
            <person name="Stucken K."/>
            <person name="Landan G."/>
            <person name="Koch R."/>
            <person name="Major P."/>
            <person name="Gould S.B."/>
            <person name="Goremykin V.V."/>
            <person name="Rippka R."/>
            <person name="Tandeau de Marsac N."/>
            <person name="Gugger M."/>
            <person name="Lockhart P.J."/>
            <person name="Allen J.F."/>
            <person name="Brune I."/>
            <person name="Maus I."/>
            <person name="Puhler A."/>
            <person name="Martin W.F."/>
        </authorList>
    </citation>
    <scope>NUCLEOTIDE SEQUENCE [LARGE SCALE GENOMIC DNA]</scope>
    <source>
        <strain evidence="6 7">PCC 7110</strain>
    </source>
</reference>
<organism evidence="6 7">
    <name type="scientific">Scytonema hofmannii PCC 7110</name>
    <dbReference type="NCBI Taxonomy" id="128403"/>
    <lineage>
        <taxon>Bacteria</taxon>
        <taxon>Bacillati</taxon>
        <taxon>Cyanobacteriota</taxon>
        <taxon>Cyanophyceae</taxon>
        <taxon>Nostocales</taxon>
        <taxon>Scytonemataceae</taxon>
        <taxon>Scytonema</taxon>
    </lineage>
</organism>
<evidence type="ECO:0000313" key="7">
    <source>
        <dbReference type="Proteomes" id="UP000076925"/>
    </source>
</evidence>
<feature type="domain" description="Probable transposase IS891/IS1136/IS1341" evidence="5">
    <location>
        <begin position="204"/>
        <end position="299"/>
    </location>
</feature>
<evidence type="ECO:0000256" key="2">
    <source>
        <dbReference type="ARBA" id="ARBA00022578"/>
    </source>
</evidence>